<dbReference type="STRING" id="1123500.GCA_000420365_01313"/>
<dbReference type="EMBL" id="JQAX01000005">
    <property type="protein sequence ID" value="KRN30812.1"/>
    <property type="molecule type" value="Genomic_DNA"/>
</dbReference>
<organism evidence="6 7">
    <name type="scientific">Weissella halotolerans DSM 20190</name>
    <dbReference type="NCBI Taxonomy" id="1123500"/>
    <lineage>
        <taxon>Bacteria</taxon>
        <taxon>Bacillati</taxon>
        <taxon>Bacillota</taxon>
        <taxon>Bacilli</taxon>
        <taxon>Lactobacillales</taxon>
        <taxon>Lactobacillaceae</taxon>
        <taxon>Weissella</taxon>
    </lineage>
</organism>
<keyword evidence="2" id="KW-0805">Transcription regulation</keyword>
<evidence type="ECO:0000256" key="3">
    <source>
        <dbReference type="ARBA" id="ARBA00023125"/>
    </source>
</evidence>
<dbReference type="Pfam" id="PF03466">
    <property type="entry name" value="LysR_substrate"/>
    <property type="match status" value="1"/>
</dbReference>
<dbReference type="InterPro" id="IPR036390">
    <property type="entry name" value="WH_DNA-bd_sf"/>
</dbReference>
<dbReference type="InParanoid" id="A0A0R2FZY4"/>
<dbReference type="PRINTS" id="PR00039">
    <property type="entry name" value="HTHLYSR"/>
</dbReference>
<keyword evidence="3" id="KW-0238">DNA-binding</keyword>
<evidence type="ECO:0000313" key="7">
    <source>
        <dbReference type="Proteomes" id="UP000051296"/>
    </source>
</evidence>
<dbReference type="GO" id="GO:0000976">
    <property type="term" value="F:transcription cis-regulatory region binding"/>
    <property type="evidence" value="ECO:0007669"/>
    <property type="project" value="TreeGrafter"/>
</dbReference>
<accession>A0A0R2FZY4</accession>
<sequence>MGLEGNVMFTLLETFNAVYETQSFTKAAEHLFVSQPTVTMRVKKLEAEFQTPLFERRSGQDVLPTNAAKILYDQLNAMKINWEKIKAEVMHEKHKRLPFKIVTSNSTATSILPKLLQHLLPYLPKLKISIEMHNSASAFALIANHDAQLGIIERPLSDPLVNSFVLAKDQLVLAGDPSQGVFFIREIGSGVNYYTQQYLRNHAIKPDHIITVNNNDIIIAQLRAGLGQSVISDKFVTSDMAVRDLGPDFVRDFYGIMYAQEKDPLILEIVDHIRQALPLP</sequence>
<dbReference type="SUPFAM" id="SSF53850">
    <property type="entry name" value="Periplasmic binding protein-like II"/>
    <property type="match status" value="1"/>
</dbReference>
<dbReference type="FunCoup" id="A0A0R2FZY4">
    <property type="interactions" value="159"/>
</dbReference>
<dbReference type="Gene3D" id="3.40.190.290">
    <property type="match status" value="1"/>
</dbReference>
<reference evidence="6 7" key="1">
    <citation type="journal article" date="2015" name="Genome Announc.">
        <title>Expanding the biotechnology potential of lactobacilli through comparative genomics of 213 strains and associated genera.</title>
        <authorList>
            <person name="Sun Z."/>
            <person name="Harris H.M."/>
            <person name="McCann A."/>
            <person name="Guo C."/>
            <person name="Argimon S."/>
            <person name="Zhang W."/>
            <person name="Yang X."/>
            <person name="Jeffery I.B."/>
            <person name="Cooney J.C."/>
            <person name="Kagawa T.F."/>
            <person name="Liu W."/>
            <person name="Song Y."/>
            <person name="Salvetti E."/>
            <person name="Wrobel A."/>
            <person name="Rasinkangas P."/>
            <person name="Parkhill J."/>
            <person name="Rea M.C."/>
            <person name="O'Sullivan O."/>
            <person name="Ritari J."/>
            <person name="Douillard F.P."/>
            <person name="Paul Ross R."/>
            <person name="Yang R."/>
            <person name="Briner A.E."/>
            <person name="Felis G.E."/>
            <person name="de Vos W.M."/>
            <person name="Barrangou R."/>
            <person name="Klaenhammer T.R."/>
            <person name="Caufield P.W."/>
            <person name="Cui Y."/>
            <person name="Zhang H."/>
            <person name="O'Toole P.W."/>
        </authorList>
    </citation>
    <scope>NUCLEOTIDE SEQUENCE [LARGE SCALE GENOMIC DNA]</scope>
    <source>
        <strain evidence="6 7">DSM 20190</strain>
    </source>
</reference>
<dbReference type="PANTHER" id="PTHR30126">
    <property type="entry name" value="HTH-TYPE TRANSCRIPTIONAL REGULATOR"/>
    <property type="match status" value="1"/>
</dbReference>
<dbReference type="InterPro" id="IPR000847">
    <property type="entry name" value="LysR_HTH_N"/>
</dbReference>
<dbReference type="InterPro" id="IPR005119">
    <property type="entry name" value="LysR_subst-bd"/>
</dbReference>
<proteinExistence type="inferred from homology"/>
<dbReference type="eggNOG" id="COG0583">
    <property type="taxonomic scope" value="Bacteria"/>
</dbReference>
<keyword evidence="7" id="KW-1185">Reference proteome</keyword>
<keyword evidence="4" id="KW-0804">Transcription</keyword>
<dbReference type="PANTHER" id="PTHR30126:SF64">
    <property type="entry name" value="HTH-TYPE TRANSCRIPTIONAL REGULATOR CITR"/>
    <property type="match status" value="1"/>
</dbReference>
<comment type="caution">
    <text evidence="6">The sequence shown here is derived from an EMBL/GenBank/DDBJ whole genome shotgun (WGS) entry which is preliminary data.</text>
</comment>
<dbReference type="Gene3D" id="1.10.10.10">
    <property type="entry name" value="Winged helix-like DNA-binding domain superfamily/Winged helix DNA-binding domain"/>
    <property type="match status" value="1"/>
</dbReference>
<protein>
    <recommendedName>
        <fullName evidence="5">HTH lysR-type domain-containing protein</fullName>
    </recommendedName>
</protein>
<dbReference type="AlphaFoldDB" id="A0A0R2FZY4"/>
<evidence type="ECO:0000313" key="6">
    <source>
        <dbReference type="EMBL" id="KRN30812.1"/>
    </source>
</evidence>
<name>A0A0R2FZY4_9LACO</name>
<dbReference type="InterPro" id="IPR036388">
    <property type="entry name" value="WH-like_DNA-bd_sf"/>
</dbReference>
<dbReference type="Proteomes" id="UP000051296">
    <property type="component" value="Unassembled WGS sequence"/>
</dbReference>
<evidence type="ECO:0000256" key="2">
    <source>
        <dbReference type="ARBA" id="ARBA00023015"/>
    </source>
</evidence>
<dbReference type="PROSITE" id="PS50931">
    <property type="entry name" value="HTH_LYSR"/>
    <property type="match status" value="1"/>
</dbReference>
<evidence type="ECO:0000256" key="1">
    <source>
        <dbReference type="ARBA" id="ARBA00009437"/>
    </source>
</evidence>
<dbReference type="OrthoDB" id="9785745at2"/>
<gene>
    <name evidence="6" type="ORF">IV68_GL001239</name>
</gene>
<feature type="domain" description="HTH lysR-type" evidence="5">
    <location>
        <begin position="9"/>
        <end position="65"/>
    </location>
</feature>
<comment type="similarity">
    <text evidence="1">Belongs to the LysR transcriptional regulatory family.</text>
</comment>
<dbReference type="Pfam" id="PF00126">
    <property type="entry name" value="HTH_1"/>
    <property type="match status" value="1"/>
</dbReference>
<dbReference type="GO" id="GO:0003700">
    <property type="term" value="F:DNA-binding transcription factor activity"/>
    <property type="evidence" value="ECO:0007669"/>
    <property type="project" value="InterPro"/>
</dbReference>
<dbReference type="PATRIC" id="fig|1123500.6.peg.1238"/>
<evidence type="ECO:0000259" key="5">
    <source>
        <dbReference type="PROSITE" id="PS50931"/>
    </source>
</evidence>
<dbReference type="SUPFAM" id="SSF46785">
    <property type="entry name" value="Winged helix' DNA-binding domain"/>
    <property type="match status" value="1"/>
</dbReference>
<evidence type="ECO:0000256" key="4">
    <source>
        <dbReference type="ARBA" id="ARBA00023163"/>
    </source>
</evidence>